<dbReference type="SUPFAM" id="SSF53254">
    <property type="entry name" value="Phosphoglycerate mutase-like"/>
    <property type="match status" value="1"/>
</dbReference>
<evidence type="ECO:0000313" key="1">
    <source>
        <dbReference type="EMBL" id="SEN64482.1"/>
    </source>
</evidence>
<accession>A0A1H8I892</accession>
<gene>
    <name evidence="1" type="ORF">SAMN05192583_3237</name>
</gene>
<organism evidence="1 2">
    <name type="scientific">Sphingomonas gellani</name>
    <dbReference type="NCBI Taxonomy" id="1166340"/>
    <lineage>
        <taxon>Bacteria</taxon>
        <taxon>Pseudomonadati</taxon>
        <taxon>Pseudomonadota</taxon>
        <taxon>Alphaproteobacteria</taxon>
        <taxon>Sphingomonadales</taxon>
        <taxon>Sphingomonadaceae</taxon>
        <taxon>Sphingomonas</taxon>
    </lineage>
</organism>
<dbReference type="Gene3D" id="3.40.50.1240">
    <property type="entry name" value="Phosphoglycerate mutase-like"/>
    <property type="match status" value="1"/>
</dbReference>
<dbReference type="Proteomes" id="UP000199206">
    <property type="component" value="Unassembled WGS sequence"/>
</dbReference>
<dbReference type="OrthoDB" id="8347407at2"/>
<dbReference type="STRING" id="1166340.SAMN05192583_3237"/>
<sequence length="205" mass="22449">MNRTLVIVRHGNTFSPGEPPRRIGLRTDPPLAPSGQVQARALGRWFAEHGWRFDRILSSPLRRTRETAETIGAAQATAPPIEPSDLLAEIDHGVDENRLESEVVDRIGVQVLADWDRHGKAPEGWKVERAARLGGWRELFAQGRDDTLLLVTSNGAARFALLADAVLTAQAGALPSLKLRTGAFGMVEITEAGVRLAAWDVRPDR</sequence>
<dbReference type="EMBL" id="FOCF01000009">
    <property type="protein sequence ID" value="SEN64482.1"/>
    <property type="molecule type" value="Genomic_DNA"/>
</dbReference>
<dbReference type="InterPro" id="IPR013078">
    <property type="entry name" value="His_Pase_superF_clade-1"/>
</dbReference>
<dbReference type="RefSeq" id="WP_093666748.1">
    <property type="nucleotide sequence ID" value="NZ_FOCF01000009.1"/>
</dbReference>
<proteinExistence type="predicted"/>
<dbReference type="AlphaFoldDB" id="A0A1H8I892"/>
<dbReference type="PANTHER" id="PTHR48100:SF1">
    <property type="entry name" value="HISTIDINE PHOSPHATASE FAMILY PROTEIN-RELATED"/>
    <property type="match status" value="1"/>
</dbReference>
<dbReference type="GO" id="GO:0005737">
    <property type="term" value="C:cytoplasm"/>
    <property type="evidence" value="ECO:0007669"/>
    <property type="project" value="TreeGrafter"/>
</dbReference>
<dbReference type="InterPro" id="IPR050275">
    <property type="entry name" value="PGM_Phosphatase"/>
</dbReference>
<evidence type="ECO:0000313" key="2">
    <source>
        <dbReference type="Proteomes" id="UP000199206"/>
    </source>
</evidence>
<reference evidence="2" key="1">
    <citation type="submission" date="2016-10" db="EMBL/GenBank/DDBJ databases">
        <authorList>
            <person name="Varghese N."/>
            <person name="Submissions S."/>
        </authorList>
    </citation>
    <scope>NUCLEOTIDE SEQUENCE [LARGE SCALE GENOMIC DNA]</scope>
    <source>
        <strain evidence="2">S6-262</strain>
    </source>
</reference>
<protein>
    <submittedName>
        <fullName evidence="1">Probable phosphoglycerate mutase</fullName>
    </submittedName>
</protein>
<dbReference type="PANTHER" id="PTHR48100">
    <property type="entry name" value="BROAD-SPECIFICITY PHOSPHATASE YOR283W-RELATED"/>
    <property type="match status" value="1"/>
</dbReference>
<dbReference type="GO" id="GO:0016791">
    <property type="term" value="F:phosphatase activity"/>
    <property type="evidence" value="ECO:0007669"/>
    <property type="project" value="TreeGrafter"/>
</dbReference>
<dbReference type="SMART" id="SM00855">
    <property type="entry name" value="PGAM"/>
    <property type="match status" value="1"/>
</dbReference>
<keyword evidence="2" id="KW-1185">Reference proteome</keyword>
<dbReference type="Pfam" id="PF00300">
    <property type="entry name" value="His_Phos_1"/>
    <property type="match status" value="1"/>
</dbReference>
<name>A0A1H8I892_9SPHN</name>
<dbReference type="InterPro" id="IPR029033">
    <property type="entry name" value="His_PPase_superfam"/>
</dbReference>
<dbReference type="CDD" id="cd07067">
    <property type="entry name" value="HP_PGM_like"/>
    <property type="match status" value="1"/>
</dbReference>